<accession>A0A5B0HAG5</accession>
<evidence type="ECO:0000256" key="1">
    <source>
        <dbReference type="SAM" id="Phobius"/>
    </source>
</evidence>
<feature type="transmembrane region" description="Helical" evidence="1">
    <location>
        <begin position="113"/>
        <end position="132"/>
    </location>
</feature>
<evidence type="ECO:0000313" key="3">
    <source>
        <dbReference type="Proteomes" id="UP000325273"/>
    </source>
</evidence>
<evidence type="ECO:0000313" key="2">
    <source>
        <dbReference type="EMBL" id="KAA1012034.1"/>
    </source>
</evidence>
<dbReference type="Proteomes" id="UP000325273">
    <property type="component" value="Unassembled WGS sequence"/>
</dbReference>
<comment type="caution">
    <text evidence="2">The sequence shown here is derived from an EMBL/GenBank/DDBJ whole genome shotgun (WGS) entry which is preliminary data.</text>
</comment>
<dbReference type="AlphaFoldDB" id="A0A5B0HAG5"/>
<reference evidence="2 3" key="1">
    <citation type="submission" date="2019-08" db="EMBL/GenBank/DDBJ databases">
        <title>Paraburkholderia sp. DCY113.</title>
        <authorList>
            <person name="Kang J."/>
        </authorList>
    </citation>
    <scope>NUCLEOTIDE SEQUENCE [LARGE SCALE GENOMIC DNA]</scope>
    <source>
        <strain evidence="2 3">DCY113</strain>
    </source>
</reference>
<dbReference type="RefSeq" id="WP_149670305.1">
    <property type="nucleotide sequence ID" value="NZ_VTUZ01000007.1"/>
</dbReference>
<name>A0A5B0HAG5_9BURK</name>
<keyword evidence="1" id="KW-0472">Membrane</keyword>
<gene>
    <name evidence="2" type="ORF">FVF58_13010</name>
</gene>
<sequence length="155" mass="16987">MSNPYEMKYMAPLAGGWNRDPHSSTETADEVLSMLSRLKEDASSLESHATALEGELKRVHVERTVLGKKLRVLSELIKDVEALRAEPAAAQPMTAPAPEQRVEPVRPRSRLKCILSVVSLVVVALAIAFVVLERTGQIPPHITCAFVACNGHVWP</sequence>
<keyword evidence="1" id="KW-0812">Transmembrane</keyword>
<organism evidence="2 3">
    <name type="scientific">Paraburkholderia panacisoli</name>
    <dbReference type="NCBI Taxonomy" id="2603818"/>
    <lineage>
        <taxon>Bacteria</taxon>
        <taxon>Pseudomonadati</taxon>
        <taxon>Pseudomonadota</taxon>
        <taxon>Betaproteobacteria</taxon>
        <taxon>Burkholderiales</taxon>
        <taxon>Burkholderiaceae</taxon>
        <taxon>Paraburkholderia</taxon>
    </lineage>
</organism>
<proteinExistence type="predicted"/>
<keyword evidence="1" id="KW-1133">Transmembrane helix</keyword>
<protein>
    <submittedName>
        <fullName evidence="2">Uncharacterized protein</fullName>
    </submittedName>
</protein>
<dbReference type="EMBL" id="VTUZ01000007">
    <property type="protein sequence ID" value="KAA1012034.1"/>
    <property type="molecule type" value="Genomic_DNA"/>
</dbReference>
<keyword evidence="3" id="KW-1185">Reference proteome</keyword>